<accession>A0A1M6U7B3</accession>
<gene>
    <name evidence="2" type="ORF">SAMN05443637_109182</name>
</gene>
<organism evidence="2 3">
    <name type="scientific">Pseudonocardia thermophila</name>
    <dbReference type="NCBI Taxonomy" id="1848"/>
    <lineage>
        <taxon>Bacteria</taxon>
        <taxon>Bacillati</taxon>
        <taxon>Actinomycetota</taxon>
        <taxon>Actinomycetes</taxon>
        <taxon>Pseudonocardiales</taxon>
        <taxon>Pseudonocardiaceae</taxon>
        <taxon>Pseudonocardia</taxon>
    </lineage>
</organism>
<dbReference type="EMBL" id="FRAP01000009">
    <property type="protein sequence ID" value="SHK65051.1"/>
    <property type="molecule type" value="Genomic_DNA"/>
</dbReference>
<proteinExistence type="predicted"/>
<evidence type="ECO:0000313" key="2">
    <source>
        <dbReference type="EMBL" id="SHK65051.1"/>
    </source>
</evidence>
<dbReference type="InterPro" id="IPR016208">
    <property type="entry name" value="Ald_Oxase/xanthine_DH-like"/>
</dbReference>
<dbReference type="OrthoDB" id="135295at2"/>
<dbReference type="AlphaFoldDB" id="A0A1M6U7B3"/>
<reference evidence="2 3" key="1">
    <citation type="submission" date="2016-11" db="EMBL/GenBank/DDBJ databases">
        <authorList>
            <person name="Jaros S."/>
            <person name="Januszkiewicz K."/>
            <person name="Wedrychowicz H."/>
        </authorList>
    </citation>
    <scope>NUCLEOTIDE SEQUENCE [LARGE SCALE GENOMIC DNA]</scope>
    <source>
        <strain evidence="2 3">DSM 43832</strain>
    </source>
</reference>
<dbReference type="InterPro" id="IPR037165">
    <property type="entry name" value="AldOxase/xan_DH_Mopterin-bd_sf"/>
</dbReference>
<protein>
    <submittedName>
        <fullName evidence="2">CO or xanthine dehydrogenase, Mo-binding subunit</fullName>
    </submittedName>
</protein>
<evidence type="ECO:0000313" key="3">
    <source>
        <dbReference type="Proteomes" id="UP000184363"/>
    </source>
</evidence>
<dbReference type="PANTHER" id="PTHR11908">
    <property type="entry name" value="XANTHINE DEHYDROGENASE"/>
    <property type="match status" value="1"/>
</dbReference>
<dbReference type="GO" id="GO:0005506">
    <property type="term" value="F:iron ion binding"/>
    <property type="evidence" value="ECO:0007669"/>
    <property type="project" value="InterPro"/>
</dbReference>
<sequence length="712" mass="73912">MPVPVGRRGVRPRDEAKLRGEHRFAAMLHAPGELHAATVRSPVARAVIRRVDTAAALTVPGAVTALTGADVPGRRLGSKVVDQPVLADREVRHAGEPVAVVVATSPRAARAMAAAVSLDLDVLPPLIDPRRALGPGAPPIGPAGNLVATARTCRGDARGRRVVRRTWRTGRQDAAFLAPEAGLAVPDPDGSVHLWVATQDLHADHQQVCRALGLSADELVLHHSGIGGAFGGREDITVQAHLVLAALRTGRPVRMVYGRAESLIAHPSRHPMLAEVELTYDDDGRFVSLRTRTLLDGGAYAHTSAPVTGIVHDFSAGMYRFAAVDLETTAVYTNNPPAGAMRGFGATQACFLIESTVDAVAAELDVDPVELRRRNLLEPGEPLATTGQPLTGCADPRAVLDAALAVAEPAGPPAYAARRGTGVALGIKSAGLGHGRPDPATAEVRLTPDGVEVVSAAADAGQGVEEVLRRVVGHHLPGVPVAVRAADTRFPTAGGSKASRQTMASGGAAARAAERLAGRLRDRARVLGRPVPDRWTPADLTALLGSDAVWCERVTLDEPRTGPDRPHKAFQVIAHRAVVDVDELTGECVVVQLVCAQDCGRAVDPVGAEGQLVGGTVQGAGFALWEERAVDAAGRQLTTGFGDYLLAGATDVPEVVPVIVEHPHPELAFGAKGIGEGPAVSSPAAVAAAVRAASGDPVPAIPLRRATPRVPA</sequence>
<name>A0A1M6U7B3_PSETH</name>
<dbReference type="PANTHER" id="PTHR11908:SF157">
    <property type="entry name" value="XANTHINE DEHYDROGENASE SUBUNIT D-RELATED"/>
    <property type="match status" value="1"/>
</dbReference>
<dbReference type="InterPro" id="IPR046867">
    <property type="entry name" value="AldOxase/xan_DH_MoCoBD2"/>
</dbReference>
<dbReference type="Pfam" id="PF02738">
    <property type="entry name" value="MoCoBD_1"/>
    <property type="match status" value="1"/>
</dbReference>
<feature type="domain" description="Aldehyde oxidase/xanthine dehydrogenase a/b hammerhead" evidence="1">
    <location>
        <begin position="19"/>
        <end position="124"/>
    </location>
</feature>
<dbReference type="InterPro" id="IPR000674">
    <property type="entry name" value="Ald_Oxase/Xan_DH_a/b"/>
</dbReference>
<dbReference type="Pfam" id="PF01315">
    <property type="entry name" value="Ald_Xan_dh_C"/>
    <property type="match status" value="1"/>
</dbReference>
<dbReference type="Gene3D" id="3.90.1170.50">
    <property type="entry name" value="Aldehyde oxidase/xanthine dehydrogenase, a/b hammerhead"/>
    <property type="match status" value="1"/>
</dbReference>
<dbReference type="SMART" id="SM01008">
    <property type="entry name" value="Ald_Xan_dh_C"/>
    <property type="match status" value="1"/>
</dbReference>
<dbReference type="RefSeq" id="WP_073457523.1">
    <property type="nucleotide sequence ID" value="NZ_FRAP01000009.1"/>
</dbReference>
<dbReference type="Proteomes" id="UP000184363">
    <property type="component" value="Unassembled WGS sequence"/>
</dbReference>
<dbReference type="STRING" id="1848.SAMN05443637_109182"/>
<dbReference type="InterPro" id="IPR036856">
    <property type="entry name" value="Ald_Oxase/Xan_DH_a/b_sf"/>
</dbReference>
<dbReference type="Gene3D" id="3.30.365.10">
    <property type="entry name" value="Aldehyde oxidase/xanthine dehydrogenase, molybdopterin binding domain"/>
    <property type="match status" value="4"/>
</dbReference>
<dbReference type="Pfam" id="PF20256">
    <property type="entry name" value="MoCoBD_2"/>
    <property type="match status" value="1"/>
</dbReference>
<dbReference type="GO" id="GO:0016491">
    <property type="term" value="F:oxidoreductase activity"/>
    <property type="evidence" value="ECO:0007669"/>
    <property type="project" value="InterPro"/>
</dbReference>
<dbReference type="SUPFAM" id="SSF54665">
    <property type="entry name" value="CO dehydrogenase molybdoprotein N-domain-like"/>
    <property type="match status" value="1"/>
</dbReference>
<keyword evidence="3" id="KW-1185">Reference proteome</keyword>
<evidence type="ECO:0000259" key="1">
    <source>
        <dbReference type="SMART" id="SM01008"/>
    </source>
</evidence>
<dbReference type="SUPFAM" id="SSF56003">
    <property type="entry name" value="Molybdenum cofactor-binding domain"/>
    <property type="match status" value="1"/>
</dbReference>
<dbReference type="InterPro" id="IPR008274">
    <property type="entry name" value="AldOxase/xan_DH_MoCoBD1"/>
</dbReference>